<proteinExistence type="predicted"/>
<dbReference type="PROSITE" id="PS00107">
    <property type="entry name" value="PROTEIN_KINASE_ATP"/>
    <property type="match status" value="1"/>
</dbReference>
<name>A0ABU1VLK2_9GAMM</name>
<dbReference type="InterPro" id="IPR008271">
    <property type="entry name" value="Ser/Thr_kinase_AS"/>
</dbReference>
<dbReference type="InterPro" id="IPR015943">
    <property type="entry name" value="WD40/YVTN_repeat-like_dom_sf"/>
</dbReference>
<dbReference type="InterPro" id="IPR011044">
    <property type="entry name" value="Quino_amine_DH_bsu"/>
</dbReference>
<dbReference type="InterPro" id="IPR011009">
    <property type="entry name" value="Kinase-like_dom_sf"/>
</dbReference>
<dbReference type="Proteomes" id="UP001267878">
    <property type="component" value="Unassembled WGS sequence"/>
</dbReference>
<dbReference type="InterPro" id="IPR017441">
    <property type="entry name" value="Protein_kinase_ATP_BS"/>
</dbReference>
<dbReference type="Pfam" id="PF00069">
    <property type="entry name" value="Pkinase"/>
    <property type="match status" value="1"/>
</dbReference>
<dbReference type="PROSITE" id="PS50011">
    <property type="entry name" value="PROTEIN_KINASE_DOM"/>
    <property type="match status" value="1"/>
</dbReference>
<dbReference type="InterPro" id="IPR000719">
    <property type="entry name" value="Prot_kinase_dom"/>
</dbReference>
<evidence type="ECO:0000256" key="1">
    <source>
        <dbReference type="ARBA" id="ARBA00022679"/>
    </source>
</evidence>
<protein>
    <submittedName>
        <fullName evidence="8">WD40 repeat protein</fullName>
    </submittedName>
</protein>
<dbReference type="PROSITE" id="PS50082">
    <property type="entry name" value="WD_REPEATS_2"/>
    <property type="match status" value="1"/>
</dbReference>
<gene>
    <name evidence="8" type="ORF">J2X04_000699</name>
</gene>
<keyword evidence="4 6" id="KW-0067">ATP-binding</keyword>
<dbReference type="Pfam" id="PF00400">
    <property type="entry name" value="WD40"/>
    <property type="match status" value="1"/>
</dbReference>
<dbReference type="InterPro" id="IPR001680">
    <property type="entry name" value="WD40_rpt"/>
</dbReference>
<dbReference type="SUPFAM" id="SSF56112">
    <property type="entry name" value="Protein kinase-like (PK-like)"/>
    <property type="match status" value="1"/>
</dbReference>
<dbReference type="PANTHER" id="PTHR43289:SF6">
    <property type="entry name" value="SERINE_THREONINE-PROTEIN KINASE NEKL-3"/>
    <property type="match status" value="1"/>
</dbReference>
<evidence type="ECO:0000256" key="3">
    <source>
        <dbReference type="ARBA" id="ARBA00022777"/>
    </source>
</evidence>
<evidence type="ECO:0000256" key="5">
    <source>
        <dbReference type="PROSITE-ProRule" id="PRU00221"/>
    </source>
</evidence>
<dbReference type="SMART" id="SM00320">
    <property type="entry name" value="WD40"/>
    <property type="match status" value="2"/>
</dbReference>
<feature type="repeat" description="WD" evidence="5">
    <location>
        <begin position="668"/>
        <end position="709"/>
    </location>
</feature>
<comment type="caution">
    <text evidence="8">The sequence shown here is derived from an EMBL/GenBank/DDBJ whole genome shotgun (WGS) entry which is preliminary data.</text>
</comment>
<dbReference type="CDD" id="cd14014">
    <property type="entry name" value="STKc_PknB_like"/>
    <property type="match status" value="1"/>
</dbReference>
<dbReference type="Gene3D" id="3.30.200.20">
    <property type="entry name" value="Phosphorylase Kinase, domain 1"/>
    <property type="match status" value="1"/>
</dbReference>
<dbReference type="EMBL" id="JAVDVW010000001">
    <property type="protein sequence ID" value="MDR7098352.1"/>
    <property type="molecule type" value="Genomic_DNA"/>
</dbReference>
<dbReference type="PANTHER" id="PTHR43289">
    <property type="entry name" value="MITOGEN-ACTIVATED PROTEIN KINASE KINASE KINASE 20-RELATED"/>
    <property type="match status" value="1"/>
</dbReference>
<evidence type="ECO:0000256" key="2">
    <source>
        <dbReference type="ARBA" id="ARBA00022741"/>
    </source>
</evidence>
<dbReference type="Gene3D" id="2.130.10.10">
    <property type="entry name" value="YVTN repeat-like/Quinoprotein amine dehydrogenase"/>
    <property type="match status" value="2"/>
</dbReference>
<accession>A0ABU1VLK2</accession>
<evidence type="ECO:0000313" key="8">
    <source>
        <dbReference type="EMBL" id="MDR7098352.1"/>
    </source>
</evidence>
<evidence type="ECO:0000313" key="9">
    <source>
        <dbReference type="Proteomes" id="UP001267878"/>
    </source>
</evidence>
<keyword evidence="3" id="KW-0418">Kinase</keyword>
<dbReference type="SUPFAM" id="SSF82171">
    <property type="entry name" value="DPP6 N-terminal domain-like"/>
    <property type="match status" value="1"/>
</dbReference>
<keyword evidence="9" id="KW-1185">Reference proteome</keyword>
<feature type="domain" description="Protein kinase" evidence="7">
    <location>
        <begin position="60"/>
        <end position="319"/>
    </location>
</feature>
<keyword evidence="5" id="KW-0853">WD repeat</keyword>
<dbReference type="SUPFAM" id="SSF50969">
    <property type="entry name" value="YVTN repeat-like/Quinoprotein amine dehydrogenase"/>
    <property type="match status" value="1"/>
</dbReference>
<dbReference type="InterPro" id="IPR011042">
    <property type="entry name" value="6-blade_b-propeller_TolB-like"/>
</dbReference>
<sequence length="1440" mass="157955">MNDDDSSNPASGWLNSTLARVAFGRDTRSRATRSTRLTLPPEAMPAIDLDDPIQREFGDYELFEEIGRGGMGVVYRARQHALNREVAVKLLSAGLWATEEFVGNFRLEAQNAAMLQHPNIVVVYGMGEHAGLIFYAMQLVRGESLSQRLDDSGPMPPRETAIILRTIAEAVDYAHRLGVLHLDLKPGNVLINEDGEPLVADFGLSRRLEQALEHLRISGTPGYMAPEQAQLDGPPLSPATDVWALGAMLYEMVTGRTPVEASDSASALASLREGEIRPPSHYRALPADLEAICLKCLARDPTQRYSTARELADDLGRFVEGRAVTVRPLNVLHRTARWARREPRLSLAVFSAVLALVVGLAVATQQWQQARAHEIQARQNLWSQRHETAWRLFESNRGYHAIGALAANLREQESAGDRDAAQRERLRLGLALGQMPMLIDVINVGLPIDTMVLSPDGRHIALGLNPLQVAMYDLATGRQQWRVRVSFGDGDVNTDGQLRRLQFTPDGRYLVVNRHWTLLSMRPSGQMLRLAVTDGRQTQPASDTGYVDQTWSDDGRYVLLHRQTQRPETQLFDAQTWKPISPAVAADAPEWLIAPQAKFIVSDFDGAPSVAIRDPVTLRKRHEVMPLGRSHYAMAWAVAPDAGWLALGRANGEVLLVDPRTGAQRALFPHPRDTINWLRFSSDGALLSASAKDGSLHVWSVAKGELLGQPLHLDDELWGHQLERNGDTATVLAMHWDRVSLWGLAGTAQLAGAPVSLAPDITHPAYIPRFASAFDPAHALLATGGTEGSLRLWRLPPSPLRATLAATQREDELRFDGEHLVAVDGRRTWVFNATDQRRLSPIIELPRPVGFALLTPDSRSLIASSGPEVHVFDWRTGRRRYPPIVLDGSPARMLLSADGHSMLTSTAAFRAGVGNLDRIQAHALADGRALGPVALVRITDWKVGPDGRLVAIAADGAITVRALDALDRVVRTLGKPEPAHSHLQYLALAPGRDEIAQLRLQWETDPNSPAQVWLERWSLNDGRLLRRERLEITPKGLLMRADGLAAINAMPGSGTAFQNLALLIDHDGRQRALNLTRQGQLAAAQAFSADGRVLAQALRDGVILHDIAHGSPLGPPLRVQLALPDFVAQIAFGADGTHLLGRTFFGRWLVWQLEADRRPASAIADEAAVLAPEPGRLFVEPPGALRTVLHARDPGATPVVAPAAISPWSCVAPENIVPPRLPSTPPQLLDLGPYYNRPLRPKARLWYDFDIPNHCELAFGQQRFLGVDYDIRGRVVLGAVLEANNLPFSPASMRVPLTPQRIAAMDLLGFAGYSDATDGERLAILRLHYRRGAPAEMPLRFGTDFGHNEDDRNAKAPVGWEGPTLTEQSRAAGIRLRLYALRVPNPHPDRDVSGIEIQTVRPIYLGLSIVAITLEPVVGTSPVIASAARRNAVSSMREPR</sequence>
<dbReference type="Gene3D" id="1.10.510.10">
    <property type="entry name" value="Transferase(Phosphotransferase) domain 1"/>
    <property type="match status" value="1"/>
</dbReference>
<organism evidence="8 9">
    <name type="scientific">Agrilutibacter niabensis</name>
    <dbReference type="NCBI Taxonomy" id="380628"/>
    <lineage>
        <taxon>Bacteria</taxon>
        <taxon>Pseudomonadati</taxon>
        <taxon>Pseudomonadota</taxon>
        <taxon>Gammaproteobacteria</taxon>
        <taxon>Lysobacterales</taxon>
        <taxon>Lysobacteraceae</taxon>
        <taxon>Agrilutibacter</taxon>
    </lineage>
</organism>
<feature type="binding site" evidence="6">
    <location>
        <position position="89"/>
    </location>
    <ligand>
        <name>ATP</name>
        <dbReference type="ChEBI" id="CHEBI:30616"/>
    </ligand>
</feature>
<evidence type="ECO:0000256" key="4">
    <source>
        <dbReference type="ARBA" id="ARBA00022840"/>
    </source>
</evidence>
<reference evidence="8 9" key="1">
    <citation type="submission" date="2023-07" db="EMBL/GenBank/DDBJ databases">
        <title>Sorghum-associated microbial communities from plants grown in Nebraska, USA.</title>
        <authorList>
            <person name="Schachtman D."/>
        </authorList>
    </citation>
    <scope>NUCLEOTIDE SEQUENCE [LARGE SCALE GENOMIC DNA]</scope>
    <source>
        <strain evidence="8 9">BE187</strain>
    </source>
</reference>
<keyword evidence="2 6" id="KW-0547">Nucleotide-binding</keyword>
<dbReference type="Gene3D" id="2.120.10.30">
    <property type="entry name" value="TolB, C-terminal domain"/>
    <property type="match status" value="1"/>
</dbReference>
<evidence type="ECO:0000259" key="7">
    <source>
        <dbReference type="PROSITE" id="PS50011"/>
    </source>
</evidence>
<dbReference type="PROSITE" id="PS00108">
    <property type="entry name" value="PROTEIN_KINASE_ST"/>
    <property type="match status" value="1"/>
</dbReference>
<dbReference type="RefSeq" id="WP_310052172.1">
    <property type="nucleotide sequence ID" value="NZ_JAVDVW010000001.1"/>
</dbReference>
<dbReference type="SMART" id="SM00220">
    <property type="entry name" value="S_TKc"/>
    <property type="match status" value="1"/>
</dbReference>
<evidence type="ECO:0000256" key="6">
    <source>
        <dbReference type="PROSITE-ProRule" id="PRU10141"/>
    </source>
</evidence>
<keyword evidence="1" id="KW-0808">Transferase</keyword>